<reference evidence="3 4" key="1">
    <citation type="journal article" date="2011" name="J. Gen. Appl. Microbiol.">
        <title>Draft genome sequencing of the enigmatic yeast Saitoella complicata.</title>
        <authorList>
            <person name="Nishida H."/>
            <person name="Hamamoto M."/>
            <person name="Sugiyama J."/>
        </authorList>
    </citation>
    <scope>NUCLEOTIDE SEQUENCE [LARGE SCALE GENOMIC DNA]</scope>
    <source>
        <strain evidence="3 4">NRRL Y-17804</strain>
    </source>
</reference>
<accession>A0A0E9NLS5</accession>
<dbReference type="InterPro" id="IPR058933">
    <property type="entry name" value="YMC020W-like_ab_hydrolase"/>
</dbReference>
<dbReference type="AlphaFoldDB" id="A0A0E9NLS5"/>
<proteinExistence type="predicted"/>
<reference evidence="3 4" key="2">
    <citation type="journal article" date="2014" name="J. Gen. Appl. Microbiol.">
        <title>The early diverging ascomycetous budding yeast Saitoella complicata has three histone deacetylases belonging to the Clr6, Hos2, and Rpd3 lineages.</title>
        <authorList>
            <person name="Nishida H."/>
            <person name="Matsumoto T."/>
            <person name="Kondo S."/>
            <person name="Hamamoto M."/>
            <person name="Yoshikawa H."/>
        </authorList>
    </citation>
    <scope>NUCLEOTIDE SEQUENCE [LARGE SCALE GENOMIC DNA]</scope>
    <source>
        <strain evidence="3 4">NRRL Y-17804</strain>
    </source>
</reference>
<evidence type="ECO:0000313" key="3">
    <source>
        <dbReference type="EMBL" id="GAO50799.1"/>
    </source>
</evidence>
<feature type="region of interest" description="Disordered" evidence="1">
    <location>
        <begin position="1"/>
        <end position="48"/>
    </location>
</feature>
<reference evidence="3 4" key="3">
    <citation type="journal article" date="2015" name="Genome Announc.">
        <title>Draft Genome Sequence of the Archiascomycetous Yeast Saitoella complicata.</title>
        <authorList>
            <person name="Yamauchi K."/>
            <person name="Kondo S."/>
            <person name="Hamamoto M."/>
            <person name="Takahashi Y."/>
            <person name="Ogura Y."/>
            <person name="Hayashi T."/>
            <person name="Nishida H."/>
        </authorList>
    </citation>
    <scope>NUCLEOTIDE SEQUENCE [LARGE SCALE GENOMIC DNA]</scope>
    <source>
        <strain evidence="3 4">NRRL Y-17804</strain>
    </source>
</reference>
<feature type="region of interest" description="Disordered" evidence="1">
    <location>
        <begin position="231"/>
        <end position="260"/>
    </location>
</feature>
<feature type="compositionally biased region" description="Pro residues" evidence="1">
    <location>
        <begin position="511"/>
        <end position="521"/>
    </location>
</feature>
<feature type="compositionally biased region" description="Basic and acidic residues" evidence="1">
    <location>
        <begin position="143"/>
        <end position="153"/>
    </location>
</feature>
<gene>
    <name evidence="3" type="ORF">G7K_4920-t1</name>
</gene>
<feature type="region of interest" description="Disordered" evidence="1">
    <location>
        <begin position="442"/>
        <end position="521"/>
    </location>
</feature>
<dbReference type="InterPro" id="IPR058934">
    <property type="entry name" value="YMC020W-like"/>
</dbReference>
<name>A0A0E9NLS5_SAICN</name>
<organism evidence="3 4">
    <name type="scientific">Saitoella complicata (strain BCRC 22490 / CBS 7301 / JCM 7358 / NBRC 10748 / NRRL Y-17804)</name>
    <dbReference type="NCBI Taxonomy" id="698492"/>
    <lineage>
        <taxon>Eukaryota</taxon>
        <taxon>Fungi</taxon>
        <taxon>Dikarya</taxon>
        <taxon>Ascomycota</taxon>
        <taxon>Taphrinomycotina</taxon>
        <taxon>Taphrinomycotina incertae sedis</taxon>
        <taxon>Saitoella</taxon>
    </lineage>
</organism>
<feature type="region of interest" description="Disordered" evidence="1">
    <location>
        <begin position="120"/>
        <end position="202"/>
    </location>
</feature>
<dbReference type="PANTHER" id="PTHR47349">
    <property type="entry name" value="CHROMOSOME 8, WHOLE GENOME SHOTGUN SEQUENCE"/>
    <property type="match status" value="1"/>
</dbReference>
<evidence type="ECO:0000259" key="2">
    <source>
        <dbReference type="Pfam" id="PF26147"/>
    </source>
</evidence>
<feature type="compositionally biased region" description="Basic and acidic residues" evidence="1">
    <location>
        <begin position="164"/>
        <end position="174"/>
    </location>
</feature>
<feature type="compositionally biased region" description="Basic and acidic residues" evidence="1">
    <location>
        <begin position="10"/>
        <end position="19"/>
    </location>
</feature>
<sequence>MTHRLKRKAKDCVKGKDSDASSIRSGRTAGTLEGVVDDCGSVTSKEPTVPIEVEQEMAAEKDAVAEETTKLESPSKPASWLGSWRAKSALTTQIQAAEEPVIEVRGGNMGDMKETVVQGEAGVPTDGHADEPSQAISNPASVRNEELQAHQDDQATPGAVEPSRISEQKPEEKGTWFGAWRTKPTSTAPEGHREPGQTETLEDVIAAAPSNSGSQPEPGSVDTATVAQWEGYTVPPPETTKTTTDINSESAKPASWFGTWRSRPHIQAPADHDMPAPGEDVLTTDIDPEPAQTAPVPTPECSAPSETIAKPPQEAAAEQSWVTSWLWRQPRADTTHAHDLESHATPGTCSGPPQNSYASWFGLGEWWATPENYDLSEKQPMSPSVSTSPPKPVGVPVTPLLRNLPETSGSWTQFFRGYRPREGTATRVDEEGNEVMDIPVLDEYGNPTSPPPPLTVMTPVKDTSSRSRAPSAPVTPRIASPMPSTAQVAQKKPSPPMAEVRSRASSTASQKPPPLTVPAPPNHVLPEFDVCFPPPKPSRGLRRQISSMLHGHGGAGSTGRPVRCALPTGMKRAVCIGVHGYFPHPAVRSVLGQPTGTSVKFATMAAEAVKRWFDTNNPGTELQIEKIALEGEGLVHTRLETLWKLLLQYVDIVQTADLLFIAAHSQGSPVAIQLLARLVEEGYIRDGARVGVLCMAGIHMGPFRELGEMYLTKTYNALERGAARELYEFQDTGGRVSRRYQEALRVVLASGAKMCLVGSLDDQLVPLYSAVFSHLSHPSIYRAVFVDGQIYAPFLARLIGFAMRMRNAGGKDHSLIMEISSALAGSLLGGKGHSRLYHEEAVYDLALRYTLETTTAAPVAPKVTPFHAEKRKENPFALPFAMRGIIDDPMVSREASFSEEVDKLRGEFEAWKPSTKPLKDLKYRLEPIQSTEDQG</sequence>
<comment type="caution">
    <text evidence="3">The sequence shown here is derived from an EMBL/GenBank/DDBJ whole genome shotgun (WGS) entry which is preliminary data.</text>
</comment>
<dbReference type="Pfam" id="PF26147">
    <property type="entry name" value="AB_HYDROLASE_YMC0-YMC35"/>
    <property type="match status" value="1"/>
</dbReference>
<dbReference type="Proteomes" id="UP000033140">
    <property type="component" value="Unassembled WGS sequence"/>
</dbReference>
<keyword evidence="4" id="KW-1185">Reference proteome</keyword>
<evidence type="ECO:0000256" key="1">
    <source>
        <dbReference type="SAM" id="MobiDB-lite"/>
    </source>
</evidence>
<dbReference type="PANTHER" id="PTHR47349:SF1">
    <property type="entry name" value="AER328WP"/>
    <property type="match status" value="1"/>
</dbReference>
<protein>
    <recommendedName>
        <fullName evidence="2">YMC020W-like alpha/beta hydrolase domain-containing protein</fullName>
    </recommendedName>
</protein>
<dbReference type="EMBL" id="BACD03000037">
    <property type="protein sequence ID" value="GAO50799.1"/>
    <property type="molecule type" value="Genomic_DNA"/>
</dbReference>
<evidence type="ECO:0000313" key="4">
    <source>
        <dbReference type="Proteomes" id="UP000033140"/>
    </source>
</evidence>
<feature type="domain" description="YMC020W-like alpha/beta hydrolase" evidence="2">
    <location>
        <begin position="541"/>
        <end position="888"/>
    </location>
</feature>